<name>A0ABN1QWQ4_9ACTN</name>
<keyword evidence="3" id="KW-1185">Reference proteome</keyword>
<proteinExistence type="predicted"/>
<dbReference type="Pfam" id="PF04149">
    <property type="entry name" value="DUF397"/>
    <property type="match status" value="1"/>
</dbReference>
<evidence type="ECO:0000313" key="2">
    <source>
        <dbReference type="EMBL" id="GAA0948544.1"/>
    </source>
</evidence>
<reference evidence="2 3" key="1">
    <citation type="journal article" date="2019" name="Int. J. Syst. Evol. Microbiol.">
        <title>The Global Catalogue of Microorganisms (GCM) 10K type strain sequencing project: providing services to taxonomists for standard genome sequencing and annotation.</title>
        <authorList>
            <consortium name="The Broad Institute Genomics Platform"/>
            <consortium name="The Broad Institute Genome Sequencing Center for Infectious Disease"/>
            <person name="Wu L."/>
            <person name="Ma J."/>
        </authorList>
    </citation>
    <scope>NUCLEOTIDE SEQUENCE [LARGE SCALE GENOMIC DNA]</scope>
    <source>
        <strain evidence="2 3">JCM 10696</strain>
    </source>
</reference>
<protein>
    <recommendedName>
        <fullName evidence="1">DUF397 domain-containing protein</fullName>
    </recommendedName>
</protein>
<dbReference type="RefSeq" id="WP_344240084.1">
    <property type="nucleotide sequence ID" value="NZ_BAAAHH010000008.1"/>
</dbReference>
<comment type="caution">
    <text evidence="2">The sequence shown here is derived from an EMBL/GenBank/DDBJ whole genome shotgun (WGS) entry which is preliminary data.</text>
</comment>
<evidence type="ECO:0000259" key="1">
    <source>
        <dbReference type="Pfam" id="PF04149"/>
    </source>
</evidence>
<feature type="domain" description="DUF397" evidence="1">
    <location>
        <begin position="8"/>
        <end position="59"/>
    </location>
</feature>
<dbReference type="InterPro" id="IPR007278">
    <property type="entry name" value="DUF397"/>
</dbReference>
<dbReference type="EMBL" id="BAAAHH010000008">
    <property type="protein sequence ID" value="GAA0948544.1"/>
    <property type="molecule type" value="Genomic_DNA"/>
</dbReference>
<dbReference type="Proteomes" id="UP001500665">
    <property type="component" value="Unassembled WGS sequence"/>
</dbReference>
<organism evidence="2 3">
    <name type="scientific">Actinocorallia libanotica</name>
    <dbReference type="NCBI Taxonomy" id="46162"/>
    <lineage>
        <taxon>Bacteria</taxon>
        <taxon>Bacillati</taxon>
        <taxon>Actinomycetota</taxon>
        <taxon>Actinomycetes</taxon>
        <taxon>Streptosporangiales</taxon>
        <taxon>Thermomonosporaceae</taxon>
        <taxon>Actinocorallia</taxon>
    </lineage>
</organism>
<sequence>MKPSSTPLQWRKSSRCALGDCVEIAALPGRIALRDSKTPGRPPLALSSAAFRALTRDIREEPPALP</sequence>
<accession>A0ABN1QWQ4</accession>
<gene>
    <name evidence="2" type="ORF">GCM10009550_25020</name>
</gene>
<evidence type="ECO:0000313" key="3">
    <source>
        <dbReference type="Proteomes" id="UP001500665"/>
    </source>
</evidence>